<dbReference type="Proteomes" id="UP000286045">
    <property type="component" value="Unassembled WGS sequence"/>
</dbReference>
<keyword evidence="2" id="KW-1185">Reference proteome</keyword>
<sequence length="262" mass="29089">MAYSVSPADVPHLQLTRTGFNPTVEDVIDVRSTLTALGIGNNTIPMEIALMILSLASYYPRQSNSRQEGAIYVANQFWSSGPWATVTGIYLTLATLSVPSTTARAKSITFQMRAADQGWADNGGHGTYHNSHTWFEASILRPRSEASTAAVLSNTVMGNFPTPREARDYLRDHGWDMVDRNGVVVWKVHNNITARSVYNSYRVDWVAGVPTKVDDPQAMGDGQGFLELLRPDDIVVLWARAEQQAWVNKVQEATIEIEYEVL</sequence>
<dbReference type="AlphaFoldDB" id="A0A439CRH2"/>
<dbReference type="STRING" id="363999.A0A439CRH2"/>
<reference evidence="1 2" key="1">
    <citation type="submission" date="2018-12" db="EMBL/GenBank/DDBJ databases">
        <title>Draft genome sequence of Xylaria grammica IHI A82.</title>
        <authorList>
            <person name="Buettner E."/>
            <person name="Kellner H."/>
        </authorList>
    </citation>
    <scope>NUCLEOTIDE SEQUENCE [LARGE SCALE GENOMIC DNA]</scope>
    <source>
        <strain evidence="1 2">IHI A82</strain>
    </source>
</reference>
<accession>A0A439CRH2</accession>
<evidence type="ECO:0000313" key="1">
    <source>
        <dbReference type="EMBL" id="RWA04784.1"/>
    </source>
</evidence>
<evidence type="ECO:0000313" key="2">
    <source>
        <dbReference type="Proteomes" id="UP000286045"/>
    </source>
</evidence>
<comment type="caution">
    <text evidence="1">The sequence shown here is derived from an EMBL/GenBank/DDBJ whole genome shotgun (WGS) entry which is preliminary data.</text>
</comment>
<organism evidence="1 2">
    <name type="scientific">Xylaria grammica</name>
    <dbReference type="NCBI Taxonomy" id="363999"/>
    <lineage>
        <taxon>Eukaryota</taxon>
        <taxon>Fungi</taxon>
        <taxon>Dikarya</taxon>
        <taxon>Ascomycota</taxon>
        <taxon>Pezizomycotina</taxon>
        <taxon>Sordariomycetes</taxon>
        <taxon>Xylariomycetidae</taxon>
        <taxon>Xylariales</taxon>
        <taxon>Xylariaceae</taxon>
        <taxon>Xylaria</taxon>
    </lineage>
</organism>
<proteinExistence type="predicted"/>
<protein>
    <submittedName>
        <fullName evidence="1">Uncharacterized protein</fullName>
    </submittedName>
</protein>
<dbReference type="EMBL" id="RYZI01000518">
    <property type="protein sequence ID" value="RWA04784.1"/>
    <property type="molecule type" value="Genomic_DNA"/>
</dbReference>
<name>A0A439CRH2_9PEZI</name>
<gene>
    <name evidence="1" type="ORF">EKO27_g10324</name>
</gene>